<name>A0A150FUK0_GONPE</name>
<evidence type="ECO:0000256" key="3">
    <source>
        <dbReference type="ARBA" id="ARBA00004141"/>
    </source>
</evidence>
<dbReference type="STRING" id="33097.A0A150FUK0"/>
<dbReference type="OrthoDB" id="10251079at2759"/>
<dbReference type="Proteomes" id="UP000075714">
    <property type="component" value="Unassembled WGS sequence"/>
</dbReference>
<evidence type="ECO:0000256" key="15">
    <source>
        <dbReference type="ARBA" id="ARBA00023211"/>
    </source>
</evidence>
<dbReference type="GO" id="GO:0016020">
    <property type="term" value="C:membrane"/>
    <property type="evidence" value="ECO:0007669"/>
    <property type="project" value="UniProtKB-SubCell"/>
</dbReference>
<keyword evidence="16 18" id="KW-1208">Phospholipid metabolism</keyword>
<evidence type="ECO:0000313" key="22">
    <source>
        <dbReference type="Proteomes" id="UP000075714"/>
    </source>
</evidence>
<dbReference type="InterPro" id="IPR014387">
    <property type="entry name" value="CDP_diag_ino_3_P_euk"/>
</dbReference>
<evidence type="ECO:0000256" key="7">
    <source>
        <dbReference type="ARBA" id="ARBA00022679"/>
    </source>
</evidence>
<evidence type="ECO:0000256" key="16">
    <source>
        <dbReference type="ARBA" id="ARBA00023264"/>
    </source>
</evidence>
<organism evidence="21 22">
    <name type="scientific">Gonium pectorale</name>
    <name type="common">Green alga</name>
    <dbReference type="NCBI Taxonomy" id="33097"/>
    <lineage>
        <taxon>Eukaryota</taxon>
        <taxon>Viridiplantae</taxon>
        <taxon>Chlorophyta</taxon>
        <taxon>core chlorophytes</taxon>
        <taxon>Chlorophyceae</taxon>
        <taxon>CS clade</taxon>
        <taxon>Chlamydomonadales</taxon>
        <taxon>Volvocaceae</taxon>
        <taxon>Gonium</taxon>
    </lineage>
</organism>
<evidence type="ECO:0000256" key="1">
    <source>
        <dbReference type="ARBA" id="ARBA00001936"/>
    </source>
</evidence>
<feature type="transmembrane region" description="Helical" evidence="20">
    <location>
        <begin position="20"/>
        <end position="46"/>
    </location>
</feature>
<dbReference type="AlphaFoldDB" id="A0A150FUK0"/>
<keyword evidence="11 20" id="KW-1133">Transmembrane helix</keyword>
<dbReference type="PIRSF" id="PIRSF000848">
    <property type="entry name" value="CDP_diag_ino_3_P"/>
    <property type="match status" value="1"/>
</dbReference>
<evidence type="ECO:0000256" key="10">
    <source>
        <dbReference type="ARBA" id="ARBA00022842"/>
    </source>
</evidence>
<dbReference type="GO" id="GO:0006661">
    <property type="term" value="P:phosphatidylinositol biosynthetic process"/>
    <property type="evidence" value="ECO:0007669"/>
    <property type="project" value="TreeGrafter"/>
</dbReference>
<dbReference type="GO" id="GO:0005794">
    <property type="term" value="C:Golgi apparatus"/>
    <property type="evidence" value="ECO:0007669"/>
    <property type="project" value="TreeGrafter"/>
</dbReference>
<gene>
    <name evidence="21" type="ORF">GPECTOR_568g603</name>
</gene>
<accession>A0A150FUK0</accession>
<keyword evidence="6 18" id="KW-0444">Lipid biosynthesis</keyword>
<comment type="subcellular location">
    <subcellularLocation>
        <location evidence="3">Membrane</location>
        <topology evidence="3">Multi-pass membrane protein</topology>
    </subcellularLocation>
</comment>
<evidence type="ECO:0000256" key="18">
    <source>
        <dbReference type="PIRNR" id="PIRNR000848"/>
    </source>
</evidence>
<dbReference type="Pfam" id="PF01066">
    <property type="entry name" value="CDP-OH_P_transf"/>
    <property type="match status" value="1"/>
</dbReference>
<dbReference type="EMBL" id="LSYV01000565">
    <property type="protein sequence ID" value="KXZ41301.1"/>
    <property type="molecule type" value="Genomic_DNA"/>
</dbReference>
<dbReference type="PANTHER" id="PTHR15362:SF4">
    <property type="entry name" value="CDP-DIACYLGLYCEROL--INOSITOL 3-PHOSPHATIDYLTRANSFERASE"/>
    <property type="match status" value="1"/>
</dbReference>
<evidence type="ECO:0000256" key="17">
    <source>
        <dbReference type="ARBA" id="ARBA00050166"/>
    </source>
</evidence>
<dbReference type="InterPro" id="IPR000462">
    <property type="entry name" value="CDP-OH_P_trans"/>
</dbReference>
<protein>
    <recommendedName>
        <fullName evidence="5 18">CDP-diacylglycerol--inositol 3-phosphatidyltransferase</fullName>
        <ecNumber evidence="5 18">2.7.8.11</ecNumber>
    </recommendedName>
</protein>
<evidence type="ECO:0000256" key="6">
    <source>
        <dbReference type="ARBA" id="ARBA00022516"/>
    </source>
</evidence>
<evidence type="ECO:0000256" key="12">
    <source>
        <dbReference type="ARBA" id="ARBA00023098"/>
    </source>
</evidence>
<dbReference type="PROSITE" id="PS00379">
    <property type="entry name" value="CDP_ALCOHOL_P_TRANSF"/>
    <property type="match status" value="1"/>
</dbReference>
<dbReference type="InterPro" id="IPR043130">
    <property type="entry name" value="CDP-OH_PTrfase_TM_dom"/>
</dbReference>
<feature type="transmembrane region" description="Helical" evidence="20">
    <location>
        <begin position="200"/>
        <end position="217"/>
    </location>
</feature>
<keyword evidence="7 18" id="KW-0808">Transferase</keyword>
<dbReference type="GO" id="GO:0046872">
    <property type="term" value="F:metal ion binding"/>
    <property type="evidence" value="ECO:0007669"/>
    <property type="project" value="UniProtKB-KW"/>
</dbReference>
<evidence type="ECO:0000256" key="4">
    <source>
        <dbReference type="ARBA" id="ARBA00010441"/>
    </source>
</evidence>
<dbReference type="EC" id="2.7.8.11" evidence="5 18"/>
<keyword evidence="12 18" id="KW-0443">Lipid metabolism</keyword>
<keyword evidence="14 18" id="KW-0594">Phospholipid biosynthesis</keyword>
<dbReference type="PANTHER" id="PTHR15362">
    <property type="entry name" value="PHOSPHATIDYLINOSITOL SYNTHASE"/>
    <property type="match status" value="1"/>
</dbReference>
<reference evidence="22" key="1">
    <citation type="journal article" date="2016" name="Nat. Commun.">
        <title>The Gonium pectorale genome demonstrates co-option of cell cycle regulation during the evolution of multicellularity.</title>
        <authorList>
            <person name="Hanschen E.R."/>
            <person name="Marriage T.N."/>
            <person name="Ferris P.J."/>
            <person name="Hamaji T."/>
            <person name="Toyoda A."/>
            <person name="Fujiyama A."/>
            <person name="Neme R."/>
            <person name="Noguchi H."/>
            <person name="Minakuchi Y."/>
            <person name="Suzuki M."/>
            <person name="Kawai-Toyooka H."/>
            <person name="Smith D.R."/>
            <person name="Sparks H."/>
            <person name="Anderson J."/>
            <person name="Bakaric R."/>
            <person name="Luria V."/>
            <person name="Karger A."/>
            <person name="Kirschner M.W."/>
            <person name="Durand P.M."/>
            <person name="Michod R.E."/>
            <person name="Nozaki H."/>
            <person name="Olson B.J."/>
        </authorList>
    </citation>
    <scope>NUCLEOTIDE SEQUENCE [LARGE SCALE GENOMIC DNA]</scope>
    <source>
        <strain evidence="22">NIES-2863</strain>
    </source>
</reference>
<keyword evidence="13 18" id="KW-0472">Membrane</keyword>
<keyword evidence="8 20" id="KW-0812">Transmembrane</keyword>
<comment type="caution">
    <text evidence="21">The sequence shown here is derived from an EMBL/GenBank/DDBJ whole genome shotgun (WGS) entry which is preliminary data.</text>
</comment>
<evidence type="ECO:0000256" key="20">
    <source>
        <dbReference type="SAM" id="Phobius"/>
    </source>
</evidence>
<keyword evidence="10" id="KW-0460">Magnesium</keyword>
<comment type="cofactor">
    <cofactor evidence="1">
        <name>Mn(2+)</name>
        <dbReference type="ChEBI" id="CHEBI:29035"/>
    </cofactor>
</comment>
<comment type="cofactor">
    <cofactor evidence="2">
        <name>Mg(2+)</name>
        <dbReference type="ChEBI" id="CHEBI:18420"/>
    </cofactor>
</comment>
<comment type="catalytic activity">
    <reaction evidence="17 18">
        <text>a CDP-1,2-diacyl-sn-glycerol + myo-inositol = a 1,2-diacyl-sn-glycero-3-phospho-(1D-myo-inositol) + CMP + H(+)</text>
        <dbReference type="Rhea" id="RHEA:11580"/>
        <dbReference type="ChEBI" id="CHEBI:15378"/>
        <dbReference type="ChEBI" id="CHEBI:17268"/>
        <dbReference type="ChEBI" id="CHEBI:57880"/>
        <dbReference type="ChEBI" id="CHEBI:58332"/>
        <dbReference type="ChEBI" id="CHEBI:60377"/>
        <dbReference type="EC" id="2.7.8.11"/>
    </reaction>
</comment>
<evidence type="ECO:0000256" key="14">
    <source>
        <dbReference type="ARBA" id="ARBA00023209"/>
    </source>
</evidence>
<evidence type="ECO:0000313" key="21">
    <source>
        <dbReference type="EMBL" id="KXZ41301.1"/>
    </source>
</evidence>
<dbReference type="FunFam" id="1.20.120.1760:FF:000003">
    <property type="entry name" value="CDP-diacylglycerol--inositol 3-phosphatidyltransferase"/>
    <property type="match status" value="1"/>
</dbReference>
<evidence type="ECO:0000256" key="8">
    <source>
        <dbReference type="ARBA" id="ARBA00022692"/>
    </source>
</evidence>
<evidence type="ECO:0000256" key="19">
    <source>
        <dbReference type="RuleBase" id="RU003750"/>
    </source>
</evidence>
<comment type="similarity">
    <text evidence="4 18 19">Belongs to the CDP-alcohol phosphatidyltransferase class-I family.</text>
</comment>
<keyword evidence="9" id="KW-0479">Metal-binding</keyword>
<keyword evidence="15" id="KW-0464">Manganese</keyword>
<sequence>MGFFSRHSNVYLYVPNLIGYARVAAALYAFGVAFTSPVQCVVAYFLSFVCDELDGRFARMLNQTSTLGAVLDMVTDRLATTGLLLVVTMVYPQLHVVCVSLIFLDIFSHWFQMYASLAVGATTHKDVKSKSWLVRTYYANRLFMGYCCVSCEVLYLVVYASKWSQLMGVTVPLPGGATLRLPARVAELAPVLLRFTSSSGVPLMTVFGLMSLPGFAVKQLCNWVQLRTAADQLIAYDARKETSKTR</sequence>
<dbReference type="GO" id="GO:0003881">
    <property type="term" value="F:CDP-diacylglycerol-inositol 3-phosphatidyltransferase activity"/>
    <property type="evidence" value="ECO:0007669"/>
    <property type="project" value="UniProtKB-UniRule"/>
</dbReference>
<dbReference type="InterPro" id="IPR048254">
    <property type="entry name" value="CDP_ALCOHOL_P_TRANSF_CS"/>
</dbReference>
<evidence type="ECO:0000256" key="13">
    <source>
        <dbReference type="ARBA" id="ARBA00023136"/>
    </source>
</evidence>
<proteinExistence type="inferred from homology"/>
<evidence type="ECO:0000256" key="5">
    <source>
        <dbReference type="ARBA" id="ARBA00013212"/>
    </source>
</evidence>
<keyword evidence="22" id="KW-1185">Reference proteome</keyword>
<dbReference type="Gene3D" id="1.20.120.1760">
    <property type="match status" value="1"/>
</dbReference>
<evidence type="ECO:0000256" key="2">
    <source>
        <dbReference type="ARBA" id="ARBA00001946"/>
    </source>
</evidence>
<evidence type="ECO:0000256" key="9">
    <source>
        <dbReference type="ARBA" id="ARBA00022723"/>
    </source>
</evidence>
<feature type="transmembrane region" description="Helical" evidence="20">
    <location>
        <begin position="142"/>
        <end position="161"/>
    </location>
</feature>
<evidence type="ECO:0000256" key="11">
    <source>
        <dbReference type="ARBA" id="ARBA00022989"/>
    </source>
</evidence>